<dbReference type="RefSeq" id="WP_371707762.1">
    <property type="nucleotide sequence ID" value="NZ_JBGOOL010000028.1"/>
</dbReference>
<dbReference type="Proteomes" id="UP001569175">
    <property type="component" value="Unassembled WGS sequence"/>
</dbReference>
<evidence type="ECO:0000313" key="2">
    <source>
        <dbReference type="EMBL" id="MEZ8053825.1"/>
    </source>
</evidence>
<keyword evidence="3" id="KW-1185">Reference proteome</keyword>
<dbReference type="EMBL" id="JBGOOL010000028">
    <property type="protein sequence ID" value="MEZ8053825.1"/>
    <property type="molecule type" value="Genomic_DNA"/>
</dbReference>
<evidence type="ECO:0000259" key="1">
    <source>
        <dbReference type="Pfam" id="PF13643"/>
    </source>
</evidence>
<name>A0ABV4KR35_9VIBR</name>
<evidence type="ECO:0000313" key="3">
    <source>
        <dbReference type="Proteomes" id="UP001569175"/>
    </source>
</evidence>
<gene>
    <name evidence="2" type="ORF">ACED57_11770</name>
</gene>
<sequence>MKQGILYSQEQIPAFKCPSCNQGDMSPVGELKIRQIAEARTGGDTRTILRSDLLCQNQECADVGILVMSGEFYSDEDCGYEMLFTPTYIDPAPDFFPLNPKYPYKIRMLLELVFSLFWVEQASCGNKLRVAVEELLTQLGIEQHRTKSGVAVLSSKGYPKPIPLQERLDKCKKLGKVERKCIGALEAIKWLGNESSHSADGVFQHTTYQAIMVFGAVLQQIYLGAALPENTDFSVNNINFFYNPNEQEVRPNKGT</sequence>
<proteinExistence type="predicted"/>
<reference evidence="2 3" key="1">
    <citation type="submission" date="2024-06" db="EMBL/GenBank/DDBJ databases">
        <authorList>
            <person name="Steensen K."/>
            <person name="Seneca J."/>
            <person name="Bartlau N."/>
            <person name="Yu A.X."/>
            <person name="Polz M.F."/>
        </authorList>
    </citation>
    <scope>NUCLEOTIDE SEQUENCE [LARGE SCALE GENOMIC DNA]</scope>
    <source>
        <strain evidence="2 3">1F9</strain>
    </source>
</reference>
<accession>A0ABV4KR35</accession>
<organism evidence="2 3">
    <name type="scientific">Vibrio atlanticus</name>
    <dbReference type="NCBI Taxonomy" id="693153"/>
    <lineage>
        <taxon>Bacteria</taxon>
        <taxon>Pseudomonadati</taxon>
        <taxon>Pseudomonadota</taxon>
        <taxon>Gammaproteobacteria</taxon>
        <taxon>Vibrionales</taxon>
        <taxon>Vibrionaceae</taxon>
        <taxon>Vibrio</taxon>
    </lineage>
</organism>
<comment type="caution">
    <text evidence="2">The sequence shown here is derived from an EMBL/GenBank/DDBJ whole genome shotgun (WGS) entry which is preliminary data.</text>
</comment>
<dbReference type="Pfam" id="PF13643">
    <property type="entry name" value="DUF4145"/>
    <property type="match status" value="1"/>
</dbReference>
<protein>
    <submittedName>
        <fullName evidence="2">DUF4145 domain-containing protein</fullName>
    </submittedName>
</protein>
<feature type="domain" description="DUF4145" evidence="1">
    <location>
        <begin position="115"/>
        <end position="210"/>
    </location>
</feature>
<dbReference type="InterPro" id="IPR025285">
    <property type="entry name" value="DUF4145"/>
</dbReference>